<keyword evidence="5" id="KW-1185">Reference proteome</keyword>
<dbReference type="GO" id="GO:0005739">
    <property type="term" value="C:mitochondrion"/>
    <property type="evidence" value="ECO:0007669"/>
    <property type="project" value="UniProtKB-SubCell"/>
</dbReference>
<dbReference type="InParanoid" id="A0A0C3FMS4"/>
<gene>
    <name evidence="4" type="ORF">PILCRDRAFT_66167</name>
</gene>
<reference evidence="4 5" key="1">
    <citation type="submission" date="2014-04" db="EMBL/GenBank/DDBJ databases">
        <authorList>
            <consortium name="DOE Joint Genome Institute"/>
            <person name="Kuo A."/>
            <person name="Tarkka M."/>
            <person name="Buscot F."/>
            <person name="Kohler A."/>
            <person name="Nagy L.G."/>
            <person name="Floudas D."/>
            <person name="Copeland A."/>
            <person name="Barry K.W."/>
            <person name="Cichocki N."/>
            <person name="Veneault-Fourrey C."/>
            <person name="LaButti K."/>
            <person name="Lindquist E.A."/>
            <person name="Lipzen A."/>
            <person name="Lundell T."/>
            <person name="Morin E."/>
            <person name="Murat C."/>
            <person name="Sun H."/>
            <person name="Tunlid A."/>
            <person name="Henrissat B."/>
            <person name="Grigoriev I.V."/>
            <person name="Hibbett D.S."/>
            <person name="Martin F."/>
            <person name="Nordberg H.P."/>
            <person name="Cantor M.N."/>
            <person name="Hua S.X."/>
        </authorList>
    </citation>
    <scope>NUCLEOTIDE SEQUENCE [LARGE SCALE GENOMIC DNA]</scope>
    <source>
        <strain evidence="4 5">F 1598</strain>
    </source>
</reference>
<name>A0A0C3FMS4_PILCF</name>
<dbReference type="PANTHER" id="PTHR13675:SF0">
    <property type="entry name" value="LYR MOTIF-CONTAINING PROTEIN 2"/>
    <property type="match status" value="1"/>
</dbReference>
<evidence type="ECO:0000313" key="5">
    <source>
        <dbReference type="Proteomes" id="UP000054166"/>
    </source>
</evidence>
<reference evidence="5" key="2">
    <citation type="submission" date="2015-01" db="EMBL/GenBank/DDBJ databases">
        <title>Evolutionary Origins and Diversification of the Mycorrhizal Mutualists.</title>
        <authorList>
            <consortium name="DOE Joint Genome Institute"/>
            <consortium name="Mycorrhizal Genomics Consortium"/>
            <person name="Kohler A."/>
            <person name="Kuo A."/>
            <person name="Nagy L.G."/>
            <person name="Floudas D."/>
            <person name="Copeland A."/>
            <person name="Barry K.W."/>
            <person name="Cichocki N."/>
            <person name="Veneault-Fourrey C."/>
            <person name="LaButti K."/>
            <person name="Lindquist E.A."/>
            <person name="Lipzen A."/>
            <person name="Lundell T."/>
            <person name="Morin E."/>
            <person name="Murat C."/>
            <person name="Riley R."/>
            <person name="Ohm R."/>
            <person name="Sun H."/>
            <person name="Tunlid A."/>
            <person name="Henrissat B."/>
            <person name="Grigoriev I.V."/>
            <person name="Hibbett D.S."/>
            <person name="Martin F."/>
        </authorList>
    </citation>
    <scope>NUCLEOTIDE SEQUENCE [LARGE SCALE GENOMIC DNA]</scope>
    <source>
        <strain evidence="5">F 1598</strain>
    </source>
</reference>
<feature type="domain" description="Complex 1 LYR protein" evidence="3">
    <location>
        <begin position="13"/>
        <end position="69"/>
    </location>
</feature>
<protein>
    <recommendedName>
        <fullName evidence="3">Complex 1 LYR protein domain-containing protein</fullName>
    </recommendedName>
</protein>
<dbReference type="Proteomes" id="UP000054166">
    <property type="component" value="Unassembled WGS sequence"/>
</dbReference>
<comment type="subcellular location">
    <subcellularLocation>
        <location evidence="1">Mitochondrion</location>
    </subcellularLocation>
</comment>
<evidence type="ECO:0000313" key="4">
    <source>
        <dbReference type="EMBL" id="KIM85430.1"/>
    </source>
</evidence>
<sequence>MQRLTLKHFILKQRVLDLYRHAIRSSRSIQDPQARKETMLFVRSEFERHRAIYDVALIEDKIAVGRREFRRYFP</sequence>
<dbReference type="PANTHER" id="PTHR13675">
    <property type="entry name" value="LYR MOTIF-CONTAINING PROTEIN 2"/>
    <property type="match status" value="1"/>
</dbReference>
<evidence type="ECO:0000256" key="1">
    <source>
        <dbReference type="ARBA" id="ARBA00004173"/>
    </source>
</evidence>
<dbReference type="Pfam" id="PF05347">
    <property type="entry name" value="Complex1_LYR"/>
    <property type="match status" value="1"/>
</dbReference>
<proteinExistence type="predicted"/>
<keyword evidence="2" id="KW-0496">Mitochondrion</keyword>
<dbReference type="STRING" id="765440.A0A0C3FMS4"/>
<dbReference type="InterPro" id="IPR008011">
    <property type="entry name" value="Complex1_LYR_dom"/>
</dbReference>
<dbReference type="HOGENOM" id="CLU_151409_2_2_1"/>
<accession>A0A0C3FMS4</accession>
<dbReference type="OrthoDB" id="74240at2759"/>
<organism evidence="4 5">
    <name type="scientific">Piloderma croceum (strain F 1598)</name>
    <dbReference type="NCBI Taxonomy" id="765440"/>
    <lineage>
        <taxon>Eukaryota</taxon>
        <taxon>Fungi</taxon>
        <taxon>Dikarya</taxon>
        <taxon>Basidiomycota</taxon>
        <taxon>Agaricomycotina</taxon>
        <taxon>Agaricomycetes</taxon>
        <taxon>Agaricomycetidae</taxon>
        <taxon>Atheliales</taxon>
        <taxon>Atheliaceae</taxon>
        <taxon>Piloderma</taxon>
    </lineage>
</organism>
<evidence type="ECO:0000256" key="2">
    <source>
        <dbReference type="ARBA" id="ARBA00023128"/>
    </source>
</evidence>
<dbReference type="AlphaFoldDB" id="A0A0C3FMS4"/>
<dbReference type="EMBL" id="KN832985">
    <property type="protein sequence ID" value="KIM85430.1"/>
    <property type="molecule type" value="Genomic_DNA"/>
</dbReference>
<evidence type="ECO:0000259" key="3">
    <source>
        <dbReference type="Pfam" id="PF05347"/>
    </source>
</evidence>